<dbReference type="GO" id="GO:0005634">
    <property type="term" value="C:nucleus"/>
    <property type="evidence" value="ECO:0007669"/>
    <property type="project" value="TreeGrafter"/>
</dbReference>
<dbReference type="AlphaFoldDB" id="A0A813R4L5"/>
<dbReference type="InterPro" id="IPR038286">
    <property type="entry name" value="IPK_sf"/>
</dbReference>
<evidence type="ECO:0000313" key="12">
    <source>
        <dbReference type="EMBL" id="CAF0968726.1"/>
    </source>
</evidence>
<dbReference type="EMBL" id="CAJNOT010000252">
    <property type="protein sequence ID" value="CAF0913344.1"/>
    <property type="molecule type" value="Genomic_DNA"/>
</dbReference>
<keyword evidence="4 8" id="KW-0418">Kinase</keyword>
<dbReference type="EMBL" id="CAJNOL010000258">
    <property type="protein sequence ID" value="CAF0968039.1"/>
    <property type="molecule type" value="Genomic_DNA"/>
</dbReference>
<sequence length="312" mass="36709">MAEAKPIIISDMDPLPELPPDTEPLEHQIAGHFYGRSKTKFGLLQRCLTGEVLKPLLNPPRGPREHQFYLYMFSDKISNELLELRPFLPKLLDTYHFDTMTYLVLENITQSYKYPSIIDIKLGRITYDFEATPEKIERQIGKFLPATEIGFQLLGWKTYRQLYNMYTYHDKRCARSLTKDELLYGLAHFFGAPEYDHRPYVRAVLERLTVLEHIMSKQYEFVFIASSILIVYDSDHRENSNDIKVDVRLVDFAHVFPSSLGTQPDENFLFGLHHCMEYLKMLLDEKFHYIAIDKLEHHTNLSDSHCYKTLFK</sequence>
<keyword evidence="3" id="KW-0547">Nucleotide-binding</keyword>
<dbReference type="PANTHER" id="PTHR12400">
    <property type="entry name" value="INOSITOL POLYPHOSPHATE KINASE"/>
    <property type="match status" value="1"/>
</dbReference>
<gene>
    <name evidence="11" type="ORF">JXQ802_LOCUS12516</name>
    <name evidence="12" type="ORF">JXQ802_LOCUS12550</name>
    <name evidence="9" type="ORF">PYM288_LOCUS3390</name>
    <name evidence="10" type="ORF">ZHD862_LOCUS8006</name>
</gene>
<comment type="catalytic activity">
    <reaction evidence="6">
        <text>1D-myo-inositol 1,4,5-trisphosphate + 2 ATP = 1D-myo-inositol 1,3,4,5,6-pentakisphosphate + 2 ADP + 2 H(+)</text>
        <dbReference type="Rhea" id="RHEA:32359"/>
        <dbReference type="ChEBI" id="CHEBI:15378"/>
        <dbReference type="ChEBI" id="CHEBI:30616"/>
        <dbReference type="ChEBI" id="CHEBI:57733"/>
        <dbReference type="ChEBI" id="CHEBI:203600"/>
        <dbReference type="ChEBI" id="CHEBI:456216"/>
        <dbReference type="EC" id="2.7.1.151"/>
    </reaction>
</comment>
<comment type="similarity">
    <text evidence="1 8">Belongs to the inositol phosphokinase (IPK) family.</text>
</comment>
<dbReference type="GO" id="GO:0005737">
    <property type="term" value="C:cytoplasm"/>
    <property type="evidence" value="ECO:0007669"/>
    <property type="project" value="TreeGrafter"/>
</dbReference>
<dbReference type="EMBL" id="CAJNOH010000026">
    <property type="protein sequence ID" value="CAF0776544.1"/>
    <property type="molecule type" value="Genomic_DNA"/>
</dbReference>
<dbReference type="Pfam" id="PF03770">
    <property type="entry name" value="IPK"/>
    <property type="match status" value="1"/>
</dbReference>
<dbReference type="EC" id="2.7.-.-" evidence="8"/>
<evidence type="ECO:0000256" key="7">
    <source>
        <dbReference type="ARBA" id="ARBA00036525"/>
    </source>
</evidence>
<evidence type="ECO:0000256" key="8">
    <source>
        <dbReference type="RuleBase" id="RU363090"/>
    </source>
</evidence>
<dbReference type="GO" id="GO:0051765">
    <property type="term" value="F:inositol tetrakisphosphate kinase activity"/>
    <property type="evidence" value="ECO:0007669"/>
    <property type="project" value="TreeGrafter"/>
</dbReference>
<dbReference type="InterPro" id="IPR005522">
    <property type="entry name" value="IPK"/>
</dbReference>
<dbReference type="Proteomes" id="UP000663864">
    <property type="component" value="Unassembled WGS sequence"/>
</dbReference>
<proteinExistence type="inferred from homology"/>
<dbReference type="GO" id="GO:0005524">
    <property type="term" value="F:ATP binding"/>
    <property type="evidence" value="ECO:0007669"/>
    <property type="project" value="UniProtKB-KW"/>
</dbReference>
<evidence type="ECO:0000313" key="10">
    <source>
        <dbReference type="EMBL" id="CAF0913344.1"/>
    </source>
</evidence>
<evidence type="ECO:0000256" key="6">
    <source>
        <dbReference type="ARBA" id="ARBA00036164"/>
    </source>
</evidence>
<dbReference type="Proteomes" id="UP000663854">
    <property type="component" value="Unassembled WGS sequence"/>
</dbReference>
<evidence type="ECO:0000256" key="1">
    <source>
        <dbReference type="ARBA" id="ARBA00007374"/>
    </source>
</evidence>
<comment type="catalytic activity">
    <reaction evidence="7">
        <text>1D-myo-inositol 1,3,4,6-tetrakisphosphate + ATP = 1D-myo-inositol 1,3,4,5,6-pentakisphosphate + ADP + H(+)</text>
        <dbReference type="Rhea" id="RHEA:12717"/>
        <dbReference type="ChEBI" id="CHEBI:15378"/>
        <dbReference type="ChEBI" id="CHEBI:30616"/>
        <dbReference type="ChEBI" id="CHEBI:57660"/>
        <dbReference type="ChEBI" id="CHEBI:57733"/>
        <dbReference type="ChEBI" id="CHEBI:456216"/>
        <dbReference type="EC" id="2.7.1.140"/>
    </reaction>
</comment>
<reference evidence="9" key="1">
    <citation type="submission" date="2021-02" db="EMBL/GenBank/DDBJ databases">
        <authorList>
            <person name="Nowell W R."/>
        </authorList>
    </citation>
    <scope>NUCLEOTIDE SEQUENCE</scope>
</reference>
<evidence type="ECO:0000313" key="9">
    <source>
        <dbReference type="EMBL" id="CAF0776544.1"/>
    </source>
</evidence>
<comment type="caution">
    <text evidence="9">The sequence shown here is derived from an EMBL/GenBank/DDBJ whole genome shotgun (WGS) entry which is preliminary data.</text>
</comment>
<organism evidence="9 13">
    <name type="scientific">Rotaria sordida</name>
    <dbReference type="NCBI Taxonomy" id="392033"/>
    <lineage>
        <taxon>Eukaryota</taxon>
        <taxon>Metazoa</taxon>
        <taxon>Spiralia</taxon>
        <taxon>Gnathifera</taxon>
        <taxon>Rotifera</taxon>
        <taxon>Eurotatoria</taxon>
        <taxon>Bdelloidea</taxon>
        <taxon>Philodinida</taxon>
        <taxon>Philodinidae</taxon>
        <taxon>Rotaria</taxon>
    </lineage>
</organism>
<protein>
    <recommendedName>
        <fullName evidence="8">Kinase</fullName>
        <ecNumber evidence="8">2.7.-.-</ecNumber>
    </recommendedName>
</protein>
<evidence type="ECO:0000313" key="13">
    <source>
        <dbReference type="Proteomes" id="UP000663854"/>
    </source>
</evidence>
<dbReference type="GO" id="GO:0008440">
    <property type="term" value="F:inositol-1,4,5-trisphosphate 3-kinase activity"/>
    <property type="evidence" value="ECO:0007669"/>
    <property type="project" value="TreeGrafter"/>
</dbReference>
<keyword evidence="2 8" id="KW-0808">Transferase</keyword>
<evidence type="ECO:0000256" key="5">
    <source>
        <dbReference type="ARBA" id="ARBA00022840"/>
    </source>
</evidence>
<dbReference type="PANTHER" id="PTHR12400:SF51">
    <property type="entry name" value="INOSITOL POLYPHOSPHATE MULTIKINASE"/>
    <property type="match status" value="1"/>
</dbReference>
<evidence type="ECO:0000256" key="2">
    <source>
        <dbReference type="ARBA" id="ARBA00022679"/>
    </source>
</evidence>
<evidence type="ECO:0000313" key="11">
    <source>
        <dbReference type="EMBL" id="CAF0968039.1"/>
    </source>
</evidence>
<dbReference type="Gene3D" id="3.30.470.160">
    <property type="entry name" value="Inositol polyphosphate kinase"/>
    <property type="match status" value="1"/>
</dbReference>
<evidence type="ECO:0000313" key="14">
    <source>
        <dbReference type="Proteomes" id="UP000663870"/>
    </source>
</evidence>
<dbReference type="EMBL" id="CAJNOL010000259">
    <property type="protein sequence ID" value="CAF0968726.1"/>
    <property type="molecule type" value="Genomic_DNA"/>
</dbReference>
<evidence type="ECO:0000256" key="3">
    <source>
        <dbReference type="ARBA" id="ARBA00022741"/>
    </source>
</evidence>
<keyword evidence="5" id="KW-0067">ATP-binding</keyword>
<dbReference type="GO" id="GO:0032958">
    <property type="term" value="P:inositol phosphate biosynthetic process"/>
    <property type="evidence" value="ECO:0007669"/>
    <property type="project" value="InterPro"/>
</dbReference>
<dbReference type="SUPFAM" id="SSF56104">
    <property type="entry name" value="SAICAR synthase-like"/>
    <property type="match status" value="1"/>
</dbReference>
<dbReference type="Proteomes" id="UP000663870">
    <property type="component" value="Unassembled WGS sequence"/>
</dbReference>
<name>A0A813R4L5_9BILA</name>
<keyword evidence="14" id="KW-1185">Reference proteome</keyword>
<accession>A0A813R4L5</accession>
<evidence type="ECO:0000256" key="4">
    <source>
        <dbReference type="ARBA" id="ARBA00022777"/>
    </source>
</evidence>